<comment type="caution">
    <text evidence="2">The sequence shown here is derived from an EMBL/GenBank/DDBJ whole genome shotgun (WGS) entry which is preliminary data.</text>
</comment>
<dbReference type="Gene3D" id="3.30.559.10">
    <property type="entry name" value="Chloramphenicol acetyltransferase-like domain"/>
    <property type="match status" value="1"/>
</dbReference>
<dbReference type="GO" id="GO:0031177">
    <property type="term" value="F:phosphopantetheine binding"/>
    <property type="evidence" value="ECO:0007669"/>
    <property type="project" value="TreeGrafter"/>
</dbReference>
<proteinExistence type="predicted"/>
<dbReference type="PANTHER" id="PTHR45527">
    <property type="entry name" value="NONRIBOSOMAL PEPTIDE SYNTHETASE"/>
    <property type="match status" value="1"/>
</dbReference>
<feature type="compositionally biased region" description="Polar residues" evidence="1">
    <location>
        <begin position="1"/>
        <end position="14"/>
    </location>
</feature>
<organism evidence="2 3">
    <name type="scientific">Streptomyces chrestomyceticus JCM 4735</name>
    <dbReference type="NCBI Taxonomy" id="1306181"/>
    <lineage>
        <taxon>Bacteria</taxon>
        <taxon>Bacillati</taxon>
        <taxon>Actinomycetota</taxon>
        <taxon>Actinomycetes</taxon>
        <taxon>Kitasatosporales</taxon>
        <taxon>Streptomycetaceae</taxon>
        <taxon>Streptomyces</taxon>
    </lineage>
</organism>
<sequence length="524" mass="54508">MDPSTTAGISTGQPAGTGVRTRFTTGAGVRRVTGNITEQYLARYEKAAAGVSDPAALLPVTGAQRRFLLARRLAPGGRPDVVPLFFAFPRGTIDLERLRAAAGYVTAAHPALRTRPDVLRGAPVQRLGAPEAQVNRVTPRPGESAAAALRRTLLAWSAEGPPLRLFLADAHADAGAYADADGATGPVEILALALDHAVCDEQSLGRISADLGEAYGHGLGPGDVPQDRAAVEVAGYREAVRLQLDAEQRASGPDALAYWARRIAPALAGGDASAGPGQPATQQTQQAQQSQQSQQASAPAAPRPTGSLQARLPVRDGDGRATAFPVLLGACGSVARALAEAGAPGRTPLLGYPWGGRPAAAPPVLGCFLNTVVHPAFACGPDDLTTTWWDDLDHADTPFDEVVRAARTATVPWTGQLDGLLTFEDLHRRPPLELDGVAGREVHIDGRPLQAPFAVSVSYGTDLLVRLAWDRDAFPDGLVHDAFAALTAELSGEPTESSGEPTEPSGRPAESSGQPRTPSATPVA</sequence>
<dbReference type="GeneID" id="95626339"/>
<gene>
    <name evidence="2" type="ORF">OEIGOIKO_07703</name>
</gene>
<evidence type="ECO:0000313" key="2">
    <source>
        <dbReference type="EMBL" id="GCD39846.1"/>
    </source>
</evidence>
<protein>
    <recommendedName>
        <fullName evidence="4">Non-ribosomal peptide synthetase</fullName>
    </recommendedName>
</protein>
<evidence type="ECO:0000256" key="1">
    <source>
        <dbReference type="SAM" id="MobiDB-lite"/>
    </source>
</evidence>
<dbReference type="Proteomes" id="UP000287830">
    <property type="component" value="Unassembled WGS sequence"/>
</dbReference>
<dbReference type="EMBL" id="BHZC01000001">
    <property type="protein sequence ID" value="GCD39846.1"/>
    <property type="molecule type" value="Genomic_DNA"/>
</dbReference>
<evidence type="ECO:0000313" key="3">
    <source>
        <dbReference type="Proteomes" id="UP000287830"/>
    </source>
</evidence>
<feature type="compositionally biased region" description="Polar residues" evidence="1">
    <location>
        <begin position="511"/>
        <end position="524"/>
    </location>
</feature>
<feature type="region of interest" description="Disordered" evidence="1">
    <location>
        <begin position="489"/>
        <end position="524"/>
    </location>
</feature>
<feature type="region of interest" description="Disordered" evidence="1">
    <location>
        <begin position="269"/>
        <end position="313"/>
    </location>
</feature>
<feature type="compositionally biased region" description="Low complexity" evidence="1">
    <location>
        <begin position="491"/>
        <end position="506"/>
    </location>
</feature>
<dbReference type="PANTHER" id="PTHR45527:SF1">
    <property type="entry name" value="FATTY ACID SYNTHASE"/>
    <property type="match status" value="1"/>
</dbReference>
<dbReference type="AlphaFoldDB" id="A0A7U9L5B3"/>
<dbReference type="SUPFAM" id="SSF52777">
    <property type="entry name" value="CoA-dependent acyltransferases"/>
    <property type="match status" value="2"/>
</dbReference>
<dbReference type="RefSeq" id="WP_244955508.1">
    <property type="nucleotide sequence ID" value="NZ_BHZC01000001.1"/>
</dbReference>
<dbReference type="InterPro" id="IPR023213">
    <property type="entry name" value="CAT-like_dom_sf"/>
</dbReference>
<dbReference type="GO" id="GO:0005737">
    <property type="term" value="C:cytoplasm"/>
    <property type="evidence" value="ECO:0007669"/>
    <property type="project" value="TreeGrafter"/>
</dbReference>
<dbReference type="GO" id="GO:0043041">
    <property type="term" value="P:amino acid activation for nonribosomal peptide biosynthetic process"/>
    <property type="evidence" value="ECO:0007669"/>
    <property type="project" value="TreeGrafter"/>
</dbReference>
<accession>A0A7U9L5B3</accession>
<evidence type="ECO:0008006" key="4">
    <source>
        <dbReference type="Google" id="ProtNLM"/>
    </source>
</evidence>
<reference evidence="2 3" key="1">
    <citation type="submission" date="2018-11" db="EMBL/GenBank/DDBJ databases">
        <title>Whole genome sequence of Streptomyces chrestomyceticus NBRC 13444(T).</title>
        <authorList>
            <person name="Komaki H."/>
            <person name="Tamura T."/>
        </authorList>
    </citation>
    <scope>NUCLEOTIDE SEQUENCE [LARGE SCALE GENOMIC DNA]</scope>
    <source>
        <strain evidence="2 3">NBRC 13444</strain>
    </source>
</reference>
<dbReference type="Gene3D" id="3.30.559.30">
    <property type="entry name" value="Nonribosomal peptide synthetase, condensation domain"/>
    <property type="match status" value="1"/>
</dbReference>
<feature type="compositionally biased region" description="Low complexity" evidence="1">
    <location>
        <begin position="274"/>
        <end position="300"/>
    </location>
</feature>
<dbReference type="GO" id="GO:0044550">
    <property type="term" value="P:secondary metabolite biosynthetic process"/>
    <property type="evidence" value="ECO:0007669"/>
    <property type="project" value="TreeGrafter"/>
</dbReference>
<name>A0A7U9L5B3_9ACTN</name>
<feature type="region of interest" description="Disordered" evidence="1">
    <location>
        <begin position="1"/>
        <end position="21"/>
    </location>
</feature>